<comment type="function">
    <text evidence="8">3'-5' exoribonuclease that releases 5'-nucleoside monophosphates and is involved in maturation of structured RNAs.</text>
</comment>
<dbReference type="InterPro" id="IPR012340">
    <property type="entry name" value="NA-bd_OB-fold"/>
</dbReference>
<dbReference type="InterPro" id="IPR050180">
    <property type="entry name" value="RNR_Ribonuclease"/>
</dbReference>
<dbReference type="PANTHER" id="PTHR23355:SF9">
    <property type="entry name" value="DIS3-LIKE EXONUCLEASE 2"/>
    <property type="match status" value="1"/>
</dbReference>
<dbReference type="InterPro" id="IPR004476">
    <property type="entry name" value="RNase_II/RNase_R"/>
</dbReference>
<keyword evidence="7 8" id="KW-0694">RNA-binding</keyword>
<comment type="catalytic activity">
    <reaction evidence="1 8">
        <text>Exonucleolytic cleavage in the 3'- to 5'-direction to yield nucleoside 5'-phosphates.</text>
        <dbReference type="EC" id="3.1.13.1"/>
    </reaction>
</comment>
<dbReference type="SUPFAM" id="SSF50249">
    <property type="entry name" value="Nucleic acid-binding proteins"/>
    <property type="match status" value="4"/>
</dbReference>
<dbReference type="Proteomes" id="UP001528920">
    <property type="component" value="Unassembled WGS sequence"/>
</dbReference>
<keyword evidence="4 8" id="KW-0540">Nuclease</keyword>
<dbReference type="InterPro" id="IPR003029">
    <property type="entry name" value="S1_domain"/>
</dbReference>
<dbReference type="RefSeq" id="WP_275110553.1">
    <property type="nucleotide sequence ID" value="NZ_JAKJSC010000003.1"/>
</dbReference>
<protein>
    <recommendedName>
        <fullName evidence="8">Ribonuclease R</fullName>
        <shortName evidence="8">RNase R</shortName>
        <ecNumber evidence="8">3.1.13.1</ecNumber>
    </recommendedName>
</protein>
<proteinExistence type="inferred from homology"/>
<feature type="domain" description="S1 motif" evidence="9">
    <location>
        <begin position="634"/>
        <end position="715"/>
    </location>
</feature>
<dbReference type="InterPro" id="IPR022966">
    <property type="entry name" value="RNase_II/R_CS"/>
</dbReference>
<dbReference type="SMART" id="SM00955">
    <property type="entry name" value="RNB"/>
    <property type="match status" value="1"/>
</dbReference>
<dbReference type="NCBIfam" id="TIGR02063">
    <property type="entry name" value="RNase_R"/>
    <property type="match status" value="1"/>
</dbReference>
<evidence type="ECO:0000256" key="6">
    <source>
        <dbReference type="ARBA" id="ARBA00022839"/>
    </source>
</evidence>
<accession>A0ABT5VUZ0</accession>
<dbReference type="CDD" id="cd04471">
    <property type="entry name" value="S1_RNase_R"/>
    <property type="match status" value="1"/>
</dbReference>
<dbReference type="Gene3D" id="2.40.50.140">
    <property type="entry name" value="Nucleic acid-binding proteins"/>
    <property type="match status" value="3"/>
</dbReference>
<evidence type="ECO:0000256" key="2">
    <source>
        <dbReference type="ARBA" id="ARBA00004496"/>
    </source>
</evidence>
<keyword evidence="11" id="KW-1185">Reference proteome</keyword>
<keyword evidence="3 8" id="KW-0963">Cytoplasm</keyword>
<evidence type="ECO:0000313" key="11">
    <source>
        <dbReference type="Proteomes" id="UP001528920"/>
    </source>
</evidence>
<dbReference type="InterPro" id="IPR001900">
    <property type="entry name" value="RNase_II/R"/>
</dbReference>
<dbReference type="PROSITE" id="PS01175">
    <property type="entry name" value="RIBONUCLEASE_II"/>
    <property type="match status" value="1"/>
</dbReference>
<dbReference type="InterPro" id="IPR011805">
    <property type="entry name" value="RNase_R"/>
</dbReference>
<organism evidence="10 11">
    <name type="scientific">Paralabilibaculum antarcticum</name>
    <dbReference type="NCBI Taxonomy" id="2912572"/>
    <lineage>
        <taxon>Bacteria</taxon>
        <taxon>Pseudomonadati</taxon>
        <taxon>Bacteroidota</taxon>
        <taxon>Bacteroidia</taxon>
        <taxon>Marinilabiliales</taxon>
        <taxon>Marinifilaceae</taxon>
        <taxon>Paralabilibaculum</taxon>
    </lineage>
</organism>
<evidence type="ECO:0000256" key="3">
    <source>
        <dbReference type="ARBA" id="ARBA00022490"/>
    </source>
</evidence>
<dbReference type="SMART" id="SM00316">
    <property type="entry name" value="S1"/>
    <property type="match status" value="1"/>
</dbReference>
<sequence length="720" mass="81941">MAKKIKKKNKKESPRYNRKSLSKLIDGIFSNNPTKTFNYKQISSALEIKDMGTKQLIVGILYDLVDLDALTEISTGKFKLKSRMGNITGTVDMTARGAAFIVSDDIEEDVFVSQANLNRALHGDTVTVYLYARKKSKQPEGEVVEIIKRKKTSFVGVVQTSKNFAFLIPLGRNMPHDIFIPLSQLNGAVDGDKAIAQMTEWPKKAKNPIGRITDVLGKSGDNDTEMHSILAEFDLPYKFPEHVNEAAEEISDEITKEEIAKRRDFRDITTFTIDPADAKDFDDALSLRKLEDGNWEVGVHIADVTHYVRPGSIIEQEACERATSVYLVDRVVPMLPERLSNGLCSLRPNEEKLTYSAVFEMDENGDISKTWIGRTVICSDRRFTYEEAQNVIETGEGDYEEEILCLDKIAKKLRARRFKQGAIDFDRYEVKFDIDENGKPLSVYFKESKDSNKLIEEFMLLANKKVAESVGRVPKGKTAKTFVYRTHDQPNTQKLETFNNFIHKFGYSLKTTNASAISTSLNTLLHDVKGENIQNLVETLAIRSMAKAEYTTNNVGHYGLHFDYYSHFTSPIRRYPDMMIHRLLNQYENGGKSANLDKTESQCKHCSDMEQRAAQAERSSIKYKQVEFMIDNVGEEFEGTISGVTEWGFYVELNDNKCEGMVSIRELEDDYYEFDEENYCIVGRHHRKIYQLGDEVKILVTKANLAAKQLDFVLADSDPK</sequence>
<dbReference type="NCBIfam" id="TIGR00358">
    <property type="entry name" value="3_prime_RNase"/>
    <property type="match status" value="1"/>
</dbReference>
<comment type="caution">
    <text evidence="10">The sequence shown here is derived from an EMBL/GenBank/DDBJ whole genome shotgun (WGS) entry which is preliminary data.</text>
</comment>
<evidence type="ECO:0000256" key="5">
    <source>
        <dbReference type="ARBA" id="ARBA00022801"/>
    </source>
</evidence>
<comment type="similarity">
    <text evidence="8">Belongs to the RNR ribonuclease family. RNase R subfamily.</text>
</comment>
<name>A0ABT5VUZ0_9BACT</name>
<dbReference type="PANTHER" id="PTHR23355">
    <property type="entry name" value="RIBONUCLEASE"/>
    <property type="match status" value="1"/>
</dbReference>
<dbReference type="EC" id="3.1.13.1" evidence="8"/>
<evidence type="ECO:0000256" key="7">
    <source>
        <dbReference type="ARBA" id="ARBA00022884"/>
    </source>
</evidence>
<dbReference type="InterPro" id="IPR011129">
    <property type="entry name" value="CSD"/>
</dbReference>
<dbReference type="HAMAP" id="MF_01895">
    <property type="entry name" value="RNase_R"/>
    <property type="match status" value="1"/>
</dbReference>
<comment type="subcellular location">
    <subcellularLocation>
        <location evidence="2 8">Cytoplasm</location>
    </subcellularLocation>
</comment>
<dbReference type="SMART" id="SM00357">
    <property type="entry name" value="CSP"/>
    <property type="match status" value="2"/>
</dbReference>
<evidence type="ECO:0000259" key="9">
    <source>
        <dbReference type="PROSITE" id="PS50126"/>
    </source>
</evidence>
<gene>
    <name evidence="8 10" type="primary">rnr</name>
    <name evidence="10" type="ORF">L3049_14580</name>
</gene>
<dbReference type="InterPro" id="IPR040476">
    <property type="entry name" value="CSD2"/>
</dbReference>
<dbReference type="Pfam" id="PF00575">
    <property type="entry name" value="S1"/>
    <property type="match status" value="1"/>
</dbReference>
<evidence type="ECO:0000256" key="8">
    <source>
        <dbReference type="HAMAP-Rule" id="MF_01895"/>
    </source>
</evidence>
<dbReference type="Pfam" id="PF00773">
    <property type="entry name" value="RNB"/>
    <property type="match status" value="1"/>
</dbReference>
<keyword evidence="6 8" id="KW-0269">Exonuclease</keyword>
<reference evidence="10 11" key="1">
    <citation type="submission" date="2022-01" db="EMBL/GenBank/DDBJ databases">
        <title>Labilibaculum sp. nov, a marine bacterium isolated from Antarctica.</title>
        <authorList>
            <person name="Dai W."/>
        </authorList>
    </citation>
    <scope>NUCLEOTIDE SEQUENCE [LARGE SCALE GENOMIC DNA]</scope>
    <source>
        <strain evidence="10 11">DW002</strain>
    </source>
</reference>
<keyword evidence="5 8" id="KW-0378">Hydrolase</keyword>
<dbReference type="InterPro" id="IPR013223">
    <property type="entry name" value="RNase_B_OB_dom"/>
</dbReference>
<evidence type="ECO:0000313" key="10">
    <source>
        <dbReference type="EMBL" id="MDE5419223.1"/>
    </source>
</evidence>
<evidence type="ECO:0000256" key="4">
    <source>
        <dbReference type="ARBA" id="ARBA00022722"/>
    </source>
</evidence>
<evidence type="ECO:0000256" key="1">
    <source>
        <dbReference type="ARBA" id="ARBA00001849"/>
    </source>
</evidence>
<dbReference type="Pfam" id="PF17876">
    <property type="entry name" value="CSD2"/>
    <property type="match status" value="1"/>
</dbReference>
<dbReference type="Pfam" id="PF08206">
    <property type="entry name" value="OB_RNB"/>
    <property type="match status" value="1"/>
</dbReference>
<dbReference type="PROSITE" id="PS50126">
    <property type="entry name" value="S1"/>
    <property type="match status" value="1"/>
</dbReference>
<dbReference type="EMBL" id="JAKJSC010000003">
    <property type="protein sequence ID" value="MDE5419223.1"/>
    <property type="molecule type" value="Genomic_DNA"/>
</dbReference>